<dbReference type="InterPro" id="IPR001005">
    <property type="entry name" value="SANT/Myb"/>
</dbReference>
<dbReference type="GO" id="GO:0000978">
    <property type="term" value="F:RNA polymerase II cis-regulatory region sequence-specific DNA binding"/>
    <property type="evidence" value="ECO:0007669"/>
    <property type="project" value="TreeGrafter"/>
</dbReference>
<dbReference type="EMBL" id="BK015575">
    <property type="protein sequence ID" value="DAE14092.1"/>
    <property type="molecule type" value="Genomic_DNA"/>
</dbReference>
<dbReference type="PANTHER" id="PTHR46380:SF2">
    <property type="entry name" value="CYCLIN-D-BINDING MYB-LIKE TRANSCRIPTION FACTOR 1"/>
    <property type="match status" value="1"/>
</dbReference>
<sequence length="433" mass="49726">MGKWTDDQLQYLREHSRSQPAAAIAAALGRTEGSVRQKRRSLGLQSYHAGWTKAEEQFLQDQWGVMSIPAIAKRLNRSVEAVVVRKNRLGLGPVLFGGDYISMNQLIIAVCGTNAGGNYKLKSWVENRGLPIHTKRVNQNSFRVIRLNEFWKWAEQHRSFIDFSKMEPLALGEEPAWVAEQRKKDFQAFAIQRKDPWTPDEDARLKMLLQQHRYGYAELSDILRRSAGAIQRRCNDLGIKERPVKADNHGSSAAWTQTDFDVLADGIRKGNSYTAIGKALGKSEKAVRGKVYFVYLTENQDKVRAMLKDQPWGYGAPDPTVKQAVHLSRTRTETVQTLEMLCSVLRKRINDIDDNPYWQRLLCVSWDEIKGCDRCENCDECTEFRRIPPQHCARCGRSFIERKENTFCPTCRLARKKKAQRHWCRVNGAQTRP</sequence>
<dbReference type="PANTHER" id="PTHR46380">
    <property type="entry name" value="CYCLIN-D-BINDING MYB-LIKE TRANSCRIPTION FACTOR 1"/>
    <property type="match status" value="1"/>
</dbReference>
<evidence type="ECO:0000313" key="3">
    <source>
        <dbReference type="EMBL" id="DAE14092.1"/>
    </source>
</evidence>
<organism evidence="3">
    <name type="scientific">Caudovirales sp. ctlwr10</name>
    <dbReference type="NCBI Taxonomy" id="2825771"/>
    <lineage>
        <taxon>Viruses</taxon>
        <taxon>Duplodnaviria</taxon>
        <taxon>Heunggongvirae</taxon>
        <taxon>Uroviricota</taxon>
        <taxon>Caudoviricetes</taxon>
    </lineage>
</organism>
<protein>
    <submittedName>
        <fullName evidence="3">DNA-binding protein</fullName>
    </submittedName>
</protein>
<accession>A0A8S5Q6E4</accession>
<proteinExistence type="predicted"/>
<reference evidence="3" key="1">
    <citation type="journal article" date="2021" name="Proc. Natl. Acad. Sci. U.S.A.">
        <title>A Catalog of Tens of Thousands of Viruses from Human Metagenomes Reveals Hidden Associations with Chronic Diseases.</title>
        <authorList>
            <person name="Tisza M.J."/>
            <person name="Buck C.B."/>
        </authorList>
    </citation>
    <scope>NUCLEOTIDE SEQUENCE</scope>
    <source>
        <strain evidence="3">Ctlwr10</strain>
    </source>
</reference>
<feature type="domain" description="Myb-like" evidence="2">
    <location>
        <begin position="251"/>
        <end position="297"/>
    </location>
</feature>
<dbReference type="GO" id="GO:0000981">
    <property type="term" value="F:DNA-binding transcription factor activity, RNA polymerase II-specific"/>
    <property type="evidence" value="ECO:0007669"/>
    <property type="project" value="TreeGrafter"/>
</dbReference>
<keyword evidence="1 3" id="KW-0238">DNA-binding</keyword>
<evidence type="ECO:0000259" key="2">
    <source>
        <dbReference type="SMART" id="SM00717"/>
    </source>
</evidence>
<name>A0A8S5Q6E4_9CAUD</name>
<evidence type="ECO:0000256" key="1">
    <source>
        <dbReference type="ARBA" id="ARBA00023125"/>
    </source>
</evidence>
<dbReference type="InterPro" id="IPR051651">
    <property type="entry name" value="DMTF1_DNA-bind_reg"/>
</dbReference>
<dbReference type="SMART" id="SM00717">
    <property type="entry name" value="SANT"/>
    <property type="match status" value="2"/>
</dbReference>
<feature type="domain" description="Myb-like" evidence="2">
    <location>
        <begin position="193"/>
        <end position="240"/>
    </location>
</feature>